<evidence type="ECO:0000256" key="1">
    <source>
        <dbReference type="ARBA" id="ARBA00022614"/>
    </source>
</evidence>
<evidence type="ECO:0000313" key="11">
    <source>
        <dbReference type="Proteomes" id="UP000593574"/>
    </source>
</evidence>
<name>A0A7J9AJ03_9ROSI</name>
<evidence type="ECO:0000313" key="10">
    <source>
        <dbReference type="EMBL" id="MBA0724078.1"/>
    </source>
</evidence>
<keyword evidence="5" id="KW-0067">ATP-binding</keyword>
<evidence type="ECO:0000256" key="4">
    <source>
        <dbReference type="ARBA" id="ARBA00022821"/>
    </source>
</evidence>
<gene>
    <name evidence="10" type="ORF">Golax_020788</name>
</gene>
<dbReference type="InterPro" id="IPR027417">
    <property type="entry name" value="P-loop_NTPase"/>
</dbReference>
<proteinExistence type="predicted"/>
<dbReference type="SUPFAM" id="SSF52058">
    <property type="entry name" value="L domain-like"/>
    <property type="match status" value="1"/>
</dbReference>
<keyword evidence="11" id="KW-1185">Reference proteome</keyword>
<dbReference type="Pfam" id="PF00931">
    <property type="entry name" value="NB-ARC"/>
    <property type="match status" value="1"/>
</dbReference>
<evidence type="ECO:0000259" key="7">
    <source>
        <dbReference type="Pfam" id="PF18052"/>
    </source>
</evidence>
<evidence type="ECO:0000256" key="5">
    <source>
        <dbReference type="ARBA" id="ARBA00022840"/>
    </source>
</evidence>
<dbReference type="Gene3D" id="1.10.8.430">
    <property type="entry name" value="Helical domain of apoptotic protease-activating factors"/>
    <property type="match status" value="1"/>
</dbReference>
<dbReference type="InterPro" id="IPR056789">
    <property type="entry name" value="LRR_R13L1-DRL21"/>
</dbReference>
<dbReference type="InterPro" id="IPR032675">
    <property type="entry name" value="LRR_dom_sf"/>
</dbReference>
<organism evidence="10 11">
    <name type="scientific">Gossypium laxum</name>
    <dbReference type="NCBI Taxonomy" id="34288"/>
    <lineage>
        <taxon>Eukaryota</taxon>
        <taxon>Viridiplantae</taxon>
        <taxon>Streptophyta</taxon>
        <taxon>Embryophyta</taxon>
        <taxon>Tracheophyta</taxon>
        <taxon>Spermatophyta</taxon>
        <taxon>Magnoliopsida</taxon>
        <taxon>eudicotyledons</taxon>
        <taxon>Gunneridae</taxon>
        <taxon>Pentapetalae</taxon>
        <taxon>rosids</taxon>
        <taxon>malvids</taxon>
        <taxon>Malvales</taxon>
        <taxon>Malvaceae</taxon>
        <taxon>Malvoideae</taxon>
        <taxon>Gossypium</taxon>
    </lineage>
</organism>
<dbReference type="InterPro" id="IPR041118">
    <property type="entry name" value="Rx_N"/>
</dbReference>
<feature type="domain" description="NB-ARC" evidence="6">
    <location>
        <begin position="172"/>
        <end position="345"/>
    </location>
</feature>
<feature type="domain" description="R13L1/DRL21-like LRR repeat region" evidence="9">
    <location>
        <begin position="684"/>
        <end position="800"/>
    </location>
</feature>
<dbReference type="InterPro" id="IPR042197">
    <property type="entry name" value="Apaf_helical"/>
</dbReference>
<feature type="domain" description="Disease resistance protein winged helix" evidence="8">
    <location>
        <begin position="431"/>
        <end position="500"/>
    </location>
</feature>
<dbReference type="EMBL" id="JABEZV010000011">
    <property type="protein sequence ID" value="MBA0724078.1"/>
    <property type="molecule type" value="Genomic_DNA"/>
</dbReference>
<comment type="caution">
    <text evidence="10">The sequence shown here is derived from an EMBL/GenBank/DDBJ whole genome shotgun (WGS) entry which is preliminary data.</text>
</comment>
<dbReference type="PANTHER" id="PTHR36766:SF38">
    <property type="entry name" value="DISEASE RESISTANCE PROTEIN RGA3"/>
    <property type="match status" value="1"/>
</dbReference>
<keyword evidence="2" id="KW-0677">Repeat</keyword>
<keyword evidence="4" id="KW-0611">Plant defense</keyword>
<dbReference type="Gene3D" id="1.10.10.10">
    <property type="entry name" value="Winged helix-like DNA-binding domain superfamily/Winged helix DNA-binding domain"/>
    <property type="match status" value="1"/>
</dbReference>
<feature type="domain" description="Disease resistance N-terminal" evidence="7">
    <location>
        <begin position="12"/>
        <end position="98"/>
    </location>
</feature>
<dbReference type="Pfam" id="PF23559">
    <property type="entry name" value="WHD_DRP"/>
    <property type="match status" value="1"/>
</dbReference>
<dbReference type="GO" id="GO:0005524">
    <property type="term" value="F:ATP binding"/>
    <property type="evidence" value="ECO:0007669"/>
    <property type="project" value="UniProtKB-KW"/>
</dbReference>
<dbReference type="Pfam" id="PF25019">
    <property type="entry name" value="LRR_R13L1-DRL21"/>
    <property type="match status" value="1"/>
</dbReference>
<protein>
    <recommendedName>
        <fullName evidence="12">Disease resistance protein RGA3</fullName>
    </recommendedName>
</protein>
<evidence type="ECO:0000259" key="8">
    <source>
        <dbReference type="Pfam" id="PF23559"/>
    </source>
</evidence>
<dbReference type="Gene3D" id="1.20.5.4130">
    <property type="match status" value="1"/>
</dbReference>
<evidence type="ECO:0000259" key="6">
    <source>
        <dbReference type="Pfam" id="PF00931"/>
    </source>
</evidence>
<dbReference type="AlphaFoldDB" id="A0A7J9AJ03"/>
<dbReference type="SUPFAM" id="SSF52540">
    <property type="entry name" value="P-loop containing nucleoside triphosphate hydrolases"/>
    <property type="match status" value="1"/>
</dbReference>
<dbReference type="Proteomes" id="UP000593574">
    <property type="component" value="Unassembled WGS sequence"/>
</dbReference>
<evidence type="ECO:0000256" key="2">
    <source>
        <dbReference type="ARBA" id="ARBA00022737"/>
    </source>
</evidence>
<evidence type="ECO:0000259" key="9">
    <source>
        <dbReference type="Pfam" id="PF25019"/>
    </source>
</evidence>
<dbReference type="GO" id="GO:0051707">
    <property type="term" value="P:response to other organism"/>
    <property type="evidence" value="ECO:0007669"/>
    <property type="project" value="UniProtKB-ARBA"/>
</dbReference>
<keyword evidence="3" id="KW-0547">Nucleotide-binding</keyword>
<dbReference type="Pfam" id="PF18052">
    <property type="entry name" value="Rx_N"/>
    <property type="match status" value="1"/>
</dbReference>
<dbReference type="Gene3D" id="3.80.10.10">
    <property type="entry name" value="Ribonuclease Inhibitor"/>
    <property type="match status" value="2"/>
</dbReference>
<dbReference type="InterPro" id="IPR036388">
    <property type="entry name" value="WH-like_DNA-bd_sf"/>
</dbReference>
<reference evidence="10 11" key="1">
    <citation type="journal article" date="2019" name="Genome Biol. Evol.">
        <title>Insights into the evolution of the New World diploid cottons (Gossypium, subgenus Houzingenia) based on genome sequencing.</title>
        <authorList>
            <person name="Grover C.E."/>
            <person name="Arick M.A. 2nd"/>
            <person name="Thrash A."/>
            <person name="Conover J.L."/>
            <person name="Sanders W.S."/>
            <person name="Peterson D.G."/>
            <person name="Frelichowski J.E."/>
            <person name="Scheffler J.A."/>
            <person name="Scheffler B.E."/>
            <person name="Wendel J.F."/>
        </authorList>
    </citation>
    <scope>NUCLEOTIDE SEQUENCE [LARGE SCALE GENOMIC DNA]</scope>
    <source>
        <strain evidence="10">4</strain>
        <tissue evidence="10">Leaf</tissue>
    </source>
</reference>
<dbReference type="PANTHER" id="PTHR36766">
    <property type="entry name" value="PLANT BROAD-SPECTRUM MILDEW RESISTANCE PROTEIN RPW8"/>
    <property type="match status" value="1"/>
</dbReference>
<sequence>MAEGILFDLAGKVLEGLGSLAAEELEAALGLKEEMKKLARTGSAIRAGLRDAEDQRNRNNHQVRLWLENLKDVLYDVEDLLDEFSCDALRQKIVAGDGKAKKVRLFFSTSNQLAYGLKMAPKVKTIRERLNAIAADRVNFQLSDCPVETPIQVRERDQTYSFERSEEIIGRDDDKNKIVRLLLKSEPEQHVSIVPTIGIGGLGKTTSAKMVFNDEKLGDHFELKMWVCVSEKFELKVIVEKVIEAATKAKPERGLQLETLQHHLRDSINGKKYLLVLDDVWNDDPEKWRNLRNLLSGGARGSWIVITTRSRFVAEITGTEPHHNLRGLSGSESWSLLKQTAFNEESRESNNSRIEAIGMEIVDKCKGVPLALRAIGKVLYKSTEAEWVKVNKNVHKYLTHEENGIMPILKLSYHHLPSHLKQCFAYCSLVPKGTSFSVPGLIHHWMALGFIQPLSEDEDPEETGYEYFKDLVWRSFLDCKSIDYLGKSWFTMHDLMNDLASSVAGKEYCIVSLEEENVNERSRHVSFDNSSWVIGNNLLKATKVRSFARNMSLPFYRQNYMASIANCKYLRMLDLSGSGIKMLPHSIGNLKHLKALYLSGNRYLLKLPSSLSRLQLLETLDLNGCSNFRTLPNKTSRLVSLKHLLIDGCHKLDYMPRGLGKLTRLQTLCWFVVGRTTGKNVGGLSELNGLKKLRGKLRILDLQNAIVEKGSTYLKDKLNLKSLVLEWRWGFREGETVLECLQPPPNLEKLQVIGYPGSKMSSWLSSITNLSELILEGFANCQHLPPLHQLYSLKGIKLSRLEALENVSETEMQEELVSGKSTTTFLPSLEELEIYDCPNLKGWWKGDVGEASNPHWPCFPCLSHLTIEHRPNLTTMPMFPSVTKLKLKNTSSLSQDTLLSFYELSLNSSFNSILTSLNP</sequence>
<dbReference type="GO" id="GO:0006952">
    <property type="term" value="P:defense response"/>
    <property type="evidence" value="ECO:0007669"/>
    <property type="project" value="UniProtKB-KW"/>
</dbReference>
<evidence type="ECO:0008006" key="12">
    <source>
        <dbReference type="Google" id="ProtNLM"/>
    </source>
</evidence>
<keyword evidence="1" id="KW-0433">Leucine-rich repeat</keyword>
<dbReference type="InterPro" id="IPR002182">
    <property type="entry name" value="NB-ARC"/>
</dbReference>
<dbReference type="GO" id="GO:0043531">
    <property type="term" value="F:ADP binding"/>
    <property type="evidence" value="ECO:0007669"/>
    <property type="project" value="InterPro"/>
</dbReference>
<dbReference type="Gene3D" id="3.40.50.300">
    <property type="entry name" value="P-loop containing nucleotide triphosphate hydrolases"/>
    <property type="match status" value="1"/>
</dbReference>
<dbReference type="PRINTS" id="PR00364">
    <property type="entry name" value="DISEASERSIST"/>
</dbReference>
<dbReference type="InterPro" id="IPR058922">
    <property type="entry name" value="WHD_DRP"/>
</dbReference>
<accession>A0A7J9AJ03</accession>
<evidence type="ECO:0000256" key="3">
    <source>
        <dbReference type="ARBA" id="ARBA00022741"/>
    </source>
</evidence>